<keyword evidence="1" id="KW-0472">Membrane</keyword>
<name>A0A8B4Q7E1_9BACL</name>
<protein>
    <submittedName>
        <fullName evidence="2">Uncharacterized BCR, YitT family COG1284</fullName>
    </submittedName>
</protein>
<dbReference type="OrthoDB" id="154912at2"/>
<dbReference type="PANTHER" id="PTHR40078">
    <property type="entry name" value="INTEGRAL MEMBRANE PROTEIN-RELATED"/>
    <property type="match status" value="1"/>
</dbReference>
<comment type="caution">
    <text evidence="2">The sequence shown here is derived from an EMBL/GenBank/DDBJ whole genome shotgun (WGS) entry which is preliminary data.</text>
</comment>
<reference evidence="2 4" key="1">
    <citation type="submission" date="2018-06" db="EMBL/GenBank/DDBJ databases">
        <authorList>
            <consortium name="Pathogen Informatics"/>
            <person name="Doyle S."/>
        </authorList>
    </citation>
    <scope>NUCLEOTIDE SEQUENCE [LARGE SCALE GENOMIC DNA]</scope>
    <source>
        <strain evidence="2 4">NCTC10597</strain>
    </source>
</reference>
<feature type="transmembrane region" description="Helical" evidence="1">
    <location>
        <begin position="103"/>
        <end position="126"/>
    </location>
</feature>
<evidence type="ECO:0000313" key="5">
    <source>
        <dbReference type="Proteomes" id="UP000294641"/>
    </source>
</evidence>
<dbReference type="EMBL" id="SNZG01000016">
    <property type="protein sequence ID" value="TDR38496.1"/>
    <property type="molecule type" value="Genomic_DNA"/>
</dbReference>
<dbReference type="PROSITE" id="PS51257">
    <property type="entry name" value="PROKAR_LIPOPROTEIN"/>
    <property type="match status" value="1"/>
</dbReference>
<dbReference type="RefSeq" id="WP_109349589.1">
    <property type="nucleotide sequence ID" value="NZ_BJUE01000009.1"/>
</dbReference>
<keyword evidence="5" id="KW-1185">Reference proteome</keyword>
<gene>
    <name evidence="3" type="ORF">DFR61_11653</name>
    <name evidence="2" type="ORF">NCTC10597_00250</name>
</gene>
<dbReference type="AlphaFoldDB" id="A0A8B4Q7E1"/>
<keyword evidence="1" id="KW-1133">Transmembrane helix</keyword>
<dbReference type="PANTHER" id="PTHR40078:SF1">
    <property type="entry name" value="INTEGRAL MEMBRANE PROTEIN"/>
    <property type="match status" value="1"/>
</dbReference>
<accession>A0A8B4Q7E1</accession>
<evidence type="ECO:0000256" key="1">
    <source>
        <dbReference type="SAM" id="Phobius"/>
    </source>
</evidence>
<feature type="transmembrane region" description="Helical" evidence="1">
    <location>
        <begin position="78"/>
        <end position="97"/>
    </location>
</feature>
<organism evidence="2 4">
    <name type="scientific">Kurthia zopfii</name>
    <dbReference type="NCBI Taxonomy" id="1650"/>
    <lineage>
        <taxon>Bacteria</taxon>
        <taxon>Bacillati</taxon>
        <taxon>Bacillota</taxon>
        <taxon>Bacilli</taxon>
        <taxon>Bacillales</taxon>
        <taxon>Caryophanaceae</taxon>
        <taxon>Kurthia</taxon>
    </lineage>
</organism>
<dbReference type="Pfam" id="PF19700">
    <property type="entry name" value="DUF6198"/>
    <property type="match status" value="1"/>
</dbReference>
<evidence type="ECO:0000313" key="4">
    <source>
        <dbReference type="Proteomes" id="UP000254330"/>
    </source>
</evidence>
<dbReference type="Proteomes" id="UP000294641">
    <property type="component" value="Unassembled WGS sequence"/>
</dbReference>
<feature type="transmembrane region" description="Helical" evidence="1">
    <location>
        <begin position="50"/>
        <end position="71"/>
    </location>
</feature>
<reference evidence="3 5" key="2">
    <citation type="submission" date="2019-03" db="EMBL/GenBank/DDBJ databases">
        <title>Genomic Encyclopedia of Type Strains, Phase IV (KMG-IV): sequencing the most valuable type-strain genomes for metagenomic binning, comparative biology and taxonomic classification.</title>
        <authorList>
            <person name="Goeker M."/>
        </authorList>
    </citation>
    <scope>NUCLEOTIDE SEQUENCE [LARGE SCALE GENOMIC DNA]</scope>
    <source>
        <strain evidence="3 5">DSM 20580</strain>
    </source>
</reference>
<dbReference type="InterPro" id="IPR038750">
    <property type="entry name" value="YczE/YyaS-like"/>
</dbReference>
<keyword evidence="1" id="KW-0812">Transmembrane</keyword>
<sequence>MKKHYGLRWAFFIGGLAILACGVALTIKGQRYGVGSWDVLHVGLYKNLGLTIGTWSIIIGLIIIILSAIILKEKPRIGTIANMLLTGTFIDFFNAIIPDVHTAGAQLACFVAGVIILGIGDAIYITANLGAGPRDSLMLIAVEKMKLSITVARTGMEFIVAVAGYLIGGPIGLGTVIMVFVLGPVIQVSFKYSQKFYNRITA</sequence>
<evidence type="ECO:0000313" key="3">
    <source>
        <dbReference type="EMBL" id="TDR38496.1"/>
    </source>
</evidence>
<dbReference type="EMBL" id="UGNP01000001">
    <property type="protein sequence ID" value="STX08586.1"/>
    <property type="molecule type" value="Genomic_DNA"/>
</dbReference>
<proteinExistence type="predicted"/>
<evidence type="ECO:0000313" key="2">
    <source>
        <dbReference type="EMBL" id="STX08586.1"/>
    </source>
</evidence>
<dbReference type="Proteomes" id="UP000254330">
    <property type="component" value="Unassembled WGS sequence"/>
</dbReference>